<evidence type="ECO:0000256" key="1">
    <source>
        <dbReference type="SAM" id="MobiDB-lite"/>
    </source>
</evidence>
<sequence length="198" mass="21431">MMMISGVAHFDASSSIVCFTAPTLPLVPPISSTVGSNCKIWNKNEVGALRKISSKKSMRAGVLIPKCSGSSSSSDTTDESPSETKASFGYTRKDVILIGVGVTAFGVSLKSGLEYVGVDPLQAGNVVQLVIVLGMTVGWILTYLFRVASKDMTYAQQLRDYESKVMEKRLEGLTEAELQVLLEQVEEEKRAKTKRQAS</sequence>
<organism evidence="3 4">
    <name type="scientific">Saponaria officinalis</name>
    <name type="common">Common soapwort</name>
    <name type="synonym">Lychnis saponaria</name>
    <dbReference type="NCBI Taxonomy" id="3572"/>
    <lineage>
        <taxon>Eukaryota</taxon>
        <taxon>Viridiplantae</taxon>
        <taxon>Streptophyta</taxon>
        <taxon>Embryophyta</taxon>
        <taxon>Tracheophyta</taxon>
        <taxon>Spermatophyta</taxon>
        <taxon>Magnoliopsida</taxon>
        <taxon>eudicotyledons</taxon>
        <taxon>Gunneridae</taxon>
        <taxon>Pentapetalae</taxon>
        <taxon>Caryophyllales</taxon>
        <taxon>Caryophyllaceae</taxon>
        <taxon>Caryophylleae</taxon>
        <taxon>Saponaria</taxon>
    </lineage>
</organism>
<protein>
    <recommendedName>
        <fullName evidence="5">MAR-binding filament-like protein 1-1</fullName>
    </recommendedName>
</protein>
<reference evidence="3" key="1">
    <citation type="submission" date="2024-03" db="EMBL/GenBank/DDBJ databases">
        <title>WGS assembly of Saponaria officinalis var. Norfolk2.</title>
        <authorList>
            <person name="Jenkins J."/>
            <person name="Shu S."/>
            <person name="Grimwood J."/>
            <person name="Barry K."/>
            <person name="Goodstein D."/>
            <person name="Schmutz J."/>
            <person name="Leebens-Mack J."/>
            <person name="Osbourn A."/>
        </authorList>
    </citation>
    <scope>NUCLEOTIDE SEQUENCE [LARGE SCALE GENOMIC DNA]</scope>
    <source>
        <strain evidence="3">JIC</strain>
    </source>
</reference>
<dbReference type="Proteomes" id="UP001443914">
    <property type="component" value="Unassembled WGS sequence"/>
</dbReference>
<dbReference type="Pfam" id="PF11460">
    <property type="entry name" value="DUF3007"/>
    <property type="match status" value="1"/>
</dbReference>
<keyword evidence="2" id="KW-0812">Transmembrane</keyword>
<feature type="transmembrane region" description="Helical" evidence="2">
    <location>
        <begin position="125"/>
        <end position="145"/>
    </location>
</feature>
<feature type="region of interest" description="Disordered" evidence="1">
    <location>
        <begin position="64"/>
        <end position="85"/>
    </location>
</feature>
<comment type="caution">
    <text evidence="3">The sequence shown here is derived from an EMBL/GenBank/DDBJ whole genome shotgun (WGS) entry which is preliminary data.</text>
</comment>
<dbReference type="EMBL" id="JBDFQZ010000008">
    <property type="protein sequence ID" value="KAK9697273.1"/>
    <property type="molecule type" value="Genomic_DNA"/>
</dbReference>
<name>A0AAW1J359_SAPOF</name>
<proteinExistence type="predicted"/>
<dbReference type="AlphaFoldDB" id="A0AAW1J359"/>
<gene>
    <name evidence="3" type="ORF">RND81_08G026300</name>
</gene>
<evidence type="ECO:0000256" key="2">
    <source>
        <dbReference type="SAM" id="Phobius"/>
    </source>
</evidence>
<dbReference type="PANTHER" id="PTHR35734">
    <property type="entry name" value="OS01G0805200 PROTEIN"/>
    <property type="match status" value="1"/>
</dbReference>
<evidence type="ECO:0000313" key="3">
    <source>
        <dbReference type="EMBL" id="KAK9697273.1"/>
    </source>
</evidence>
<keyword evidence="2" id="KW-0472">Membrane</keyword>
<accession>A0AAW1J359</accession>
<feature type="transmembrane region" description="Helical" evidence="2">
    <location>
        <begin position="95"/>
        <end position="113"/>
    </location>
</feature>
<dbReference type="PANTHER" id="PTHR35734:SF1">
    <property type="entry name" value="OS01G0805200 PROTEIN"/>
    <property type="match status" value="1"/>
</dbReference>
<keyword evidence="2" id="KW-1133">Transmembrane helix</keyword>
<dbReference type="InterPro" id="IPR021562">
    <property type="entry name" value="DUF3007"/>
</dbReference>
<evidence type="ECO:0000313" key="4">
    <source>
        <dbReference type="Proteomes" id="UP001443914"/>
    </source>
</evidence>
<keyword evidence="4" id="KW-1185">Reference proteome</keyword>
<evidence type="ECO:0008006" key="5">
    <source>
        <dbReference type="Google" id="ProtNLM"/>
    </source>
</evidence>